<feature type="compositionally biased region" description="Polar residues" evidence="6">
    <location>
        <begin position="807"/>
        <end position="825"/>
    </location>
</feature>
<feature type="domain" description="SH3" evidence="7">
    <location>
        <begin position="1154"/>
        <end position="1212"/>
    </location>
</feature>
<dbReference type="SMART" id="SM00593">
    <property type="entry name" value="RUN"/>
    <property type="match status" value="1"/>
</dbReference>
<feature type="region of interest" description="Disordered" evidence="6">
    <location>
        <begin position="1039"/>
        <end position="1084"/>
    </location>
</feature>
<evidence type="ECO:0000256" key="4">
    <source>
        <dbReference type="ARBA" id="ARBA00022553"/>
    </source>
</evidence>
<dbReference type="InterPro" id="IPR037213">
    <property type="entry name" value="Run_dom_sf"/>
</dbReference>
<evidence type="ECO:0000259" key="8">
    <source>
        <dbReference type="PROSITE" id="PS50826"/>
    </source>
</evidence>
<organism evidence="9 10">
    <name type="scientific">Geotrypetes seraphini</name>
    <name type="common">Gaboon caecilian</name>
    <name type="synonym">Caecilia seraphini</name>
    <dbReference type="NCBI Taxonomy" id="260995"/>
    <lineage>
        <taxon>Eukaryota</taxon>
        <taxon>Metazoa</taxon>
        <taxon>Chordata</taxon>
        <taxon>Craniata</taxon>
        <taxon>Vertebrata</taxon>
        <taxon>Euteleostomi</taxon>
        <taxon>Amphibia</taxon>
        <taxon>Gymnophiona</taxon>
        <taxon>Geotrypetes</taxon>
    </lineage>
</organism>
<gene>
    <name evidence="10" type="primary">RUSC1</name>
</gene>
<dbReference type="InterPro" id="IPR001452">
    <property type="entry name" value="SH3_domain"/>
</dbReference>
<dbReference type="SUPFAM" id="SSF50044">
    <property type="entry name" value="SH3-domain"/>
    <property type="match status" value="1"/>
</dbReference>
<dbReference type="Pfam" id="PF02759">
    <property type="entry name" value="RUN"/>
    <property type="match status" value="1"/>
</dbReference>
<evidence type="ECO:0000259" key="7">
    <source>
        <dbReference type="PROSITE" id="PS50002"/>
    </source>
</evidence>
<dbReference type="SUPFAM" id="SSF140741">
    <property type="entry name" value="RUN domain-like"/>
    <property type="match status" value="1"/>
</dbReference>
<dbReference type="CTD" id="23623"/>
<dbReference type="Gene3D" id="2.30.30.40">
    <property type="entry name" value="SH3 Domains"/>
    <property type="match status" value="1"/>
</dbReference>
<feature type="domain" description="RUN" evidence="8">
    <location>
        <begin position="617"/>
        <end position="761"/>
    </location>
</feature>
<feature type="region of interest" description="Disordered" evidence="6">
    <location>
        <begin position="104"/>
        <end position="134"/>
    </location>
</feature>
<dbReference type="InterPro" id="IPR036028">
    <property type="entry name" value="SH3-like_dom_sf"/>
</dbReference>
<feature type="region of interest" description="Disordered" evidence="6">
    <location>
        <begin position="1134"/>
        <end position="1153"/>
    </location>
</feature>
<keyword evidence="4" id="KW-0597">Phosphoprotein</keyword>
<evidence type="ECO:0000256" key="6">
    <source>
        <dbReference type="SAM" id="MobiDB-lite"/>
    </source>
</evidence>
<dbReference type="RefSeq" id="XP_033780007.1">
    <property type="nucleotide sequence ID" value="XM_033924116.1"/>
</dbReference>
<dbReference type="FunFam" id="1.20.58.900:FF:000006">
    <property type="entry name" value="RUN and SH3 domain containing 1"/>
    <property type="match status" value="1"/>
</dbReference>
<dbReference type="PANTHER" id="PTHR15591:SF11">
    <property type="entry name" value="AP-4 COMPLEX ACCESSORY SUBUNIT RUSC1"/>
    <property type="match status" value="1"/>
</dbReference>
<feature type="region of interest" description="Disordered" evidence="6">
    <location>
        <begin position="463"/>
        <end position="488"/>
    </location>
</feature>
<keyword evidence="9" id="KW-1185">Reference proteome</keyword>
<proteinExistence type="predicted"/>
<dbReference type="InterPro" id="IPR004012">
    <property type="entry name" value="Run_dom"/>
</dbReference>
<dbReference type="GO" id="GO:0031410">
    <property type="term" value="C:cytoplasmic vesicle"/>
    <property type="evidence" value="ECO:0007669"/>
    <property type="project" value="TreeGrafter"/>
</dbReference>
<name>A0A6P8NUE5_GEOSA</name>
<feature type="region of interest" description="Disordered" evidence="6">
    <location>
        <begin position="202"/>
        <end position="228"/>
    </location>
</feature>
<evidence type="ECO:0000313" key="10">
    <source>
        <dbReference type="RefSeq" id="XP_033780007.1"/>
    </source>
</evidence>
<sequence>MLSPKKGILCNLNNIHLQHVSLGIHLALRPEVQEGPVTRAPRDVDDQPMGCRTCHEMGSVTLEVDANSNSSSLQCKCCDSHPQIKLGPVNSLPNLQEMPYVDAKDAASPSDPVLSPISVSSSSSSSSISSCSDLTLDDTPVSTYSKKFPLNSCQTSQGQPEIVPMEDNSGDASLLPTQPFNHSSDGGYSSQLHQVQNTQENLYNSSPKLDPNTSPMQEDAEETSEDPVTLSNWKQLDSNCNALPNQGVQCMTPLVPTVPEHLGLNQNTIIQPFKVLPGDGGAPDLPSSKDGVGRVPKPEVLNIGAGVPGTKAQKPLFGHINKEPRTNDANQKIITSFHELAQKRKRSAVGSMPQQAKKDRSDWLIVFSPDTELPPANEFTISSWCQQSQELQSQQAEQVLSQREVTTFKELKYRHSMNKHASLQSKFKPEDDHWQSQMQQHKQAGVADGQADYKLRDHLNAEGLQDAKEAPKLSTNLEDAPRRKMSRPGLQPIAEGLWREADELVPSGGTLWMKQKAESVPGWRSVVPSASPWLRGKADGRDRHSMEARRSISLPGALGTHLRWMADRDGGTTQVLDHKRGLLIAVSFSVDRIISHFSTTRNIVQKAQLGDSRLTPEVGHLLLNTLFPALYALVADGLKPFQSDVIVGRRRSSPWSVVEASVKPGLSTRCLHYLYSRICNLPQLSSTKKKFNAFLFGLLNIKQLEFWISHLQKQSGLFSVLYTPDAFLALREAPFQHLFEELLLLLQPLSVLSFHLDLLFEHHHLHVDVEHLSCTLPCQLPLSLHTDGFSRDRNQGQQAEKVFQAATKDQSSETGSGQELSTVSNEETRGAVHEVSDNLGLVCEPKPSEPPLVTQLLPEHQNSVSLQQPSREVLQWSDKFPDTVAGNEEYPEAPSTRLKCSMTQPNKGLSHAIGPMSWWGQLSQASRIYTSSNKENFPLSRWTKLPRAIMIPMKYCKLQSEEKGAGKAGECIPERWVEIAPLLPEDQREEKDSQQAPCIHQETSDSAASGRVDPSFTNGIQKLLNEGNRETDAKKLLNEGSRETDVQKLHEEGSHATDVQKSDSEGTDRETYRRECSPGEADSCSGGKELWLGRLFGAYLSPTKESSTDSEMNAMKSRRPSRWLAPNLRVYDLVRKSPPPKKTPQNPPQEDGLKPQRAVRALCDHAGSEQSHLSFRKGDILQVVSTVDEDWICCENESSRGLVPVGYTSLIL</sequence>
<feature type="region of interest" description="Disordered" evidence="6">
    <location>
        <begin position="804"/>
        <end position="831"/>
    </location>
</feature>
<evidence type="ECO:0000256" key="5">
    <source>
        <dbReference type="PROSITE-ProRule" id="PRU00192"/>
    </source>
</evidence>
<feature type="compositionally biased region" description="Polar residues" evidence="6">
    <location>
        <begin position="202"/>
        <end position="216"/>
    </location>
</feature>
<protein>
    <submittedName>
        <fullName evidence="10">RUN and SH3 domain-containing protein 1 isoform X2</fullName>
    </submittedName>
</protein>
<dbReference type="Gene3D" id="1.20.58.900">
    <property type="match status" value="1"/>
</dbReference>
<feature type="region of interest" description="Disordered" evidence="6">
    <location>
        <begin position="146"/>
        <end position="190"/>
    </location>
</feature>
<dbReference type="PROSITE" id="PS50002">
    <property type="entry name" value="SH3"/>
    <property type="match status" value="1"/>
</dbReference>
<accession>A0A6P8NUE5</accession>
<dbReference type="PANTHER" id="PTHR15591">
    <property type="entry name" value="RUN AND SH3 DOMAIN CONTAINING"/>
    <property type="match status" value="1"/>
</dbReference>
<feature type="region of interest" description="Disordered" evidence="6">
    <location>
        <begin position="986"/>
        <end position="1018"/>
    </location>
</feature>
<evidence type="ECO:0000313" key="9">
    <source>
        <dbReference type="Proteomes" id="UP000515159"/>
    </source>
</evidence>
<reference evidence="10" key="1">
    <citation type="submission" date="2025-08" db="UniProtKB">
        <authorList>
            <consortium name="RefSeq"/>
        </authorList>
    </citation>
    <scope>IDENTIFICATION</scope>
</reference>
<feature type="compositionally biased region" description="Polar residues" evidence="6">
    <location>
        <begin position="175"/>
        <end position="190"/>
    </location>
</feature>
<comment type="subcellular location">
    <subcellularLocation>
        <location evidence="1">Cytoplasm</location>
    </subcellularLocation>
</comment>
<feature type="compositionally biased region" description="Low complexity" evidence="6">
    <location>
        <begin position="108"/>
        <end position="134"/>
    </location>
</feature>
<feature type="compositionally biased region" description="Basic and acidic residues" evidence="6">
    <location>
        <begin position="1039"/>
        <end position="1077"/>
    </location>
</feature>
<evidence type="ECO:0000256" key="1">
    <source>
        <dbReference type="ARBA" id="ARBA00004496"/>
    </source>
</evidence>
<dbReference type="PROSITE" id="PS50826">
    <property type="entry name" value="RUN"/>
    <property type="match status" value="1"/>
</dbReference>
<dbReference type="InterPro" id="IPR047343">
    <property type="entry name" value="RUSC1_2"/>
</dbReference>
<dbReference type="Proteomes" id="UP000515159">
    <property type="component" value="Chromosome 16"/>
</dbReference>
<feature type="compositionally biased region" description="Polar residues" evidence="6">
    <location>
        <begin position="146"/>
        <end position="159"/>
    </location>
</feature>
<dbReference type="SMART" id="SM00326">
    <property type="entry name" value="SH3"/>
    <property type="match status" value="1"/>
</dbReference>
<dbReference type="AlphaFoldDB" id="A0A6P8NUE5"/>
<evidence type="ECO:0000256" key="2">
    <source>
        <dbReference type="ARBA" id="ARBA00022443"/>
    </source>
</evidence>
<evidence type="ECO:0000256" key="3">
    <source>
        <dbReference type="ARBA" id="ARBA00022490"/>
    </source>
</evidence>
<keyword evidence="3" id="KW-0963">Cytoplasm</keyword>
<dbReference type="GeneID" id="117350115"/>
<dbReference type="Pfam" id="PF00018">
    <property type="entry name" value="SH3_1"/>
    <property type="match status" value="1"/>
</dbReference>
<keyword evidence="2 5" id="KW-0728">SH3 domain</keyword>